<comment type="similarity">
    <text evidence="2 11">Belongs to the RNA polymerase beta' chain family.</text>
</comment>
<keyword evidence="6" id="KW-0479">Metal-binding</keyword>
<dbReference type="InterPro" id="IPR044893">
    <property type="entry name" value="RNA_pol_Rpb1_clamp_domain"/>
</dbReference>
<dbReference type="InterPro" id="IPR042102">
    <property type="entry name" value="RNA_pol_Rpb1_3_sf"/>
</dbReference>
<evidence type="ECO:0000259" key="13">
    <source>
        <dbReference type="SMART" id="SM00663"/>
    </source>
</evidence>
<dbReference type="Gene3D" id="4.10.860.120">
    <property type="entry name" value="RNA polymerase II, clamp domain"/>
    <property type="match status" value="1"/>
</dbReference>
<dbReference type="InterPro" id="IPR045867">
    <property type="entry name" value="DNA-dir_RpoC_beta_prime"/>
</dbReference>
<accession>V6LNV7</accession>
<reference evidence="15" key="2">
    <citation type="submission" date="2020-12" db="EMBL/GenBank/DDBJ databases">
        <title>New Spironucleus salmonicida genome in near-complete chromosomes.</title>
        <authorList>
            <person name="Xu F."/>
            <person name="Kurt Z."/>
            <person name="Jimenez-Gonzalez A."/>
            <person name="Astvaldsson A."/>
            <person name="Andersson J.O."/>
            <person name="Svard S.G."/>
        </authorList>
    </citation>
    <scope>NUCLEOTIDE SEQUENCE</scope>
    <source>
        <strain evidence="15">ATCC 50377</strain>
    </source>
</reference>
<dbReference type="Pfam" id="PF00623">
    <property type="entry name" value="RNA_pol_Rpb1_2"/>
    <property type="match status" value="1"/>
</dbReference>
<dbReference type="GO" id="GO:0003899">
    <property type="term" value="F:DNA-directed RNA polymerase activity"/>
    <property type="evidence" value="ECO:0007669"/>
    <property type="project" value="UniProtKB-EC"/>
</dbReference>
<dbReference type="Gene3D" id="3.30.70.2850">
    <property type="match status" value="1"/>
</dbReference>
<proteinExistence type="inferred from homology"/>
<keyword evidence="7" id="KW-0862">Zinc</keyword>
<dbReference type="InterPro" id="IPR006592">
    <property type="entry name" value="RNA_pol_N"/>
</dbReference>
<comment type="catalytic activity">
    <reaction evidence="11">
        <text>RNA(n) + a ribonucleoside 5'-triphosphate = RNA(n+1) + diphosphate</text>
        <dbReference type="Rhea" id="RHEA:21248"/>
        <dbReference type="Rhea" id="RHEA-COMP:14527"/>
        <dbReference type="Rhea" id="RHEA-COMP:17342"/>
        <dbReference type="ChEBI" id="CHEBI:33019"/>
        <dbReference type="ChEBI" id="CHEBI:61557"/>
        <dbReference type="ChEBI" id="CHEBI:140395"/>
        <dbReference type="EC" id="2.7.7.6"/>
    </reaction>
</comment>
<dbReference type="Gene3D" id="1.10.150.390">
    <property type="match status" value="1"/>
</dbReference>
<dbReference type="Gene3D" id="6.20.50.80">
    <property type="match status" value="1"/>
</dbReference>
<comment type="function">
    <text evidence="11">DNA-dependent RNA polymerase catalyzes the transcription of DNA into RNA using the four ribonucleoside triphosphates as substrates.</text>
</comment>
<organism evidence="14">
    <name type="scientific">Spironucleus salmonicida</name>
    <dbReference type="NCBI Taxonomy" id="348837"/>
    <lineage>
        <taxon>Eukaryota</taxon>
        <taxon>Metamonada</taxon>
        <taxon>Diplomonadida</taxon>
        <taxon>Hexamitidae</taxon>
        <taxon>Hexamitinae</taxon>
        <taxon>Spironucleus</taxon>
    </lineage>
</organism>
<evidence type="ECO:0000256" key="9">
    <source>
        <dbReference type="ARBA" id="ARBA00023163"/>
    </source>
</evidence>
<dbReference type="InterPro" id="IPR007066">
    <property type="entry name" value="RNA_pol_Rpb1_3"/>
</dbReference>
<dbReference type="InterPro" id="IPR007081">
    <property type="entry name" value="RNA_pol_Rpb1_5"/>
</dbReference>
<dbReference type="Gene3D" id="3.30.1490.180">
    <property type="entry name" value="RNA polymerase ii"/>
    <property type="match status" value="1"/>
</dbReference>
<dbReference type="Proteomes" id="UP000018208">
    <property type="component" value="Unassembled WGS sequence"/>
</dbReference>
<evidence type="ECO:0000313" key="14">
    <source>
        <dbReference type="EMBL" id="EST46285.1"/>
    </source>
</evidence>
<evidence type="ECO:0000256" key="8">
    <source>
        <dbReference type="ARBA" id="ARBA00022842"/>
    </source>
</evidence>
<dbReference type="GO" id="GO:0003677">
    <property type="term" value="F:DNA binding"/>
    <property type="evidence" value="ECO:0007669"/>
    <property type="project" value="InterPro"/>
</dbReference>
<dbReference type="InterPro" id="IPR038120">
    <property type="entry name" value="Rpb1_funnel_sf"/>
</dbReference>
<evidence type="ECO:0000256" key="7">
    <source>
        <dbReference type="ARBA" id="ARBA00022833"/>
    </source>
</evidence>
<dbReference type="GO" id="GO:0006351">
    <property type="term" value="P:DNA-templated transcription"/>
    <property type="evidence" value="ECO:0007669"/>
    <property type="project" value="InterPro"/>
</dbReference>
<dbReference type="Pfam" id="PF04998">
    <property type="entry name" value="RNA_pol_Rpb1_5"/>
    <property type="match status" value="1"/>
</dbReference>
<name>V6LNV7_9EUKA</name>
<dbReference type="EC" id="2.7.7.6" evidence="11"/>
<dbReference type="Pfam" id="PF05000">
    <property type="entry name" value="RNA_pol_Rpb1_4"/>
    <property type="match status" value="1"/>
</dbReference>
<dbReference type="VEuPathDB" id="GiardiaDB:SS50377_23183"/>
<dbReference type="InterPro" id="IPR007083">
    <property type="entry name" value="RNA_pol_Rpb1_4"/>
</dbReference>
<evidence type="ECO:0000256" key="1">
    <source>
        <dbReference type="ARBA" id="ARBA00004123"/>
    </source>
</evidence>
<dbReference type="EMBL" id="AUWU02000003">
    <property type="protein sequence ID" value="KAH0575548.1"/>
    <property type="molecule type" value="Genomic_DNA"/>
</dbReference>
<dbReference type="PANTHER" id="PTHR19376:SF11">
    <property type="entry name" value="DNA-DIRECTED RNA POLYMERASE I SUBUNIT RPA1"/>
    <property type="match status" value="1"/>
</dbReference>
<gene>
    <name evidence="14" type="ORF">SS50377_13671</name>
    <name evidence="15" type="ORF">SS50377_23183</name>
</gene>
<evidence type="ECO:0000256" key="4">
    <source>
        <dbReference type="ARBA" id="ARBA00022679"/>
    </source>
</evidence>
<dbReference type="GO" id="GO:0005736">
    <property type="term" value="C:RNA polymerase I complex"/>
    <property type="evidence" value="ECO:0007669"/>
    <property type="project" value="TreeGrafter"/>
</dbReference>
<dbReference type="Gene3D" id="1.10.132.30">
    <property type="match status" value="1"/>
</dbReference>
<keyword evidence="8" id="KW-0460">Magnesium</keyword>
<evidence type="ECO:0000256" key="2">
    <source>
        <dbReference type="ARBA" id="ARBA00006460"/>
    </source>
</evidence>
<keyword evidence="4 11" id="KW-0808">Transferase</keyword>
<comment type="subcellular location">
    <subcellularLocation>
        <location evidence="1">Nucleus</location>
    </subcellularLocation>
</comment>
<dbReference type="Pfam" id="PF04983">
    <property type="entry name" value="RNA_pol_Rpb1_3"/>
    <property type="match status" value="1"/>
</dbReference>
<dbReference type="CDD" id="cd01435">
    <property type="entry name" value="RNAP_I_RPA1_N"/>
    <property type="match status" value="1"/>
</dbReference>
<evidence type="ECO:0000256" key="10">
    <source>
        <dbReference type="ARBA" id="ARBA00023242"/>
    </source>
</evidence>
<dbReference type="CDD" id="cd02735">
    <property type="entry name" value="RNAP_I_Rpa1_C"/>
    <property type="match status" value="1"/>
</dbReference>
<dbReference type="InterPro" id="IPR015699">
    <property type="entry name" value="DNA-dir_RNA_pol1_lsu_N"/>
</dbReference>
<dbReference type="Pfam" id="PF04997">
    <property type="entry name" value="RNA_pol_Rpb1_1"/>
    <property type="match status" value="1"/>
</dbReference>
<dbReference type="OrthoDB" id="270392at2759"/>
<dbReference type="InterPro" id="IPR047107">
    <property type="entry name" value="DNA-dir_RNA_pol1_lsu_C"/>
</dbReference>
<dbReference type="InterPro" id="IPR000722">
    <property type="entry name" value="RNA_pol_asu"/>
</dbReference>
<dbReference type="InterPro" id="IPR007080">
    <property type="entry name" value="RNA_pol_Rpb1_1"/>
</dbReference>
<keyword evidence="3 11" id="KW-0240">DNA-directed RNA polymerase</keyword>
<keyword evidence="16" id="KW-1185">Reference proteome</keyword>
<dbReference type="PANTHER" id="PTHR19376">
    <property type="entry name" value="DNA-DIRECTED RNA POLYMERASE"/>
    <property type="match status" value="1"/>
</dbReference>
<dbReference type="Gene3D" id="2.40.40.20">
    <property type="match status" value="1"/>
</dbReference>
<dbReference type="Gene3D" id="1.10.274.100">
    <property type="entry name" value="RNA polymerase Rpb1, domain 3"/>
    <property type="match status" value="1"/>
</dbReference>
<dbReference type="Gene3D" id="6.10.250.2940">
    <property type="match status" value="1"/>
</dbReference>
<keyword evidence="10" id="KW-0539">Nucleus</keyword>
<feature type="compositionally biased region" description="Basic and acidic residues" evidence="12">
    <location>
        <begin position="1355"/>
        <end position="1366"/>
    </location>
</feature>
<dbReference type="SUPFAM" id="SSF64484">
    <property type="entry name" value="beta and beta-prime subunits of DNA dependent RNA-polymerase"/>
    <property type="match status" value="1"/>
</dbReference>
<dbReference type="EMBL" id="KI546078">
    <property type="protein sequence ID" value="EST46285.1"/>
    <property type="molecule type" value="Genomic_DNA"/>
</dbReference>
<dbReference type="FunFam" id="2.40.40.20:FF:000019">
    <property type="entry name" value="DNA-directed RNA polymerase II subunit RPB1"/>
    <property type="match status" value="1"/>
</dbReference>
<keyword evidence="5 11" id="KW-0548">Nucleotidyltransferase</keyword>
<dbReference type="GO" id="GO:0046872">
    <property type="term" value="F:metal ion binding"/>
    <property type="evidence" value="ECO:0007669"/>
    <property type="project" value="UniProtKB-KW"/>
</dbReference>
<feature type="region of interest" description="Disordered" evidence="12">
    <location>
        <begin position="1347"/>
        <end position="1380"/>
    </location>
</feature>
<protein>
    <recommendedName>
        <fullName evidence="11">DNA-directed RNA polymerase subunit</fullName>
        <ecNumber evidence="11">2.7.7.6</ecNumber>
    </recommendedName>
</protein>
<evidence type="ECO:0000256" key="5">
    <source>
        <dbReference type="ARBA" id="ARBA00022695"/>
    </source>
</evidence>
<feature type="domain" description="RNA polymerase N-terminal" evidence="13">
    <location>
        <begin position="261"/>
        <end position="561"/>
    </location>
</feature>
<evidence type="ECO:0000313" key="15">
    <source>
        <dbReference type="EMBL" id="KAH0575548.1"/>
    </source>
</evidence>
<evidence type="ECO:0000256" key="11">
    <source>
        <dbReference type="RuleBase" id="RU004279"/>
    </source>
</evidence>
<evidence type="ECO:0000256" key="6">
    <source>
        <dbReference type="ARBA" id="ARBA00022723"/>
    </source>
</evidence>
<dbReference type="SMART" id="SM00663">
    <property type="entry name" value="RPOLA_N"/>
    <property type="match status" value="1"/>
</dbReference>
<reference evidence="14 15" key="1">
    <citation type="journal article" date="2014" name="PLoS Genet.">
        <title>The Genome of Spironucleus salmonicida Highlights a Fish Pathogen Adapted to Fluctuating Environments.</title>
        <authorList>
            <person name="Xu F."/>
            <person name="Jerlstrom-Hultqvist J."/>
            <person name="Einarsson E."/>
            <person name="Astvaldsson A."/>
            <person name="Svard S.G."/>
            <person name="Andersson J.O."/>
        </authorList>
    </citation>
    <scope>NUCLEOTIDE SEQUENCE</scope>
    <source>
        <strain evidence="15">ATCC 50377</strain>
    </source>
</reference>
<evidence type="ECO:0000256" key="3">
    <source>
        <dbReference type="ARBA" id="ARBA00022478"/>
    </source>
</evidence>
<evidence type="ECO:0000256" key="12">
    <source>
        <dbReference type="SAM" id="MobiDB-lite"/>
    </source>
</evidence>
<evidence type="ECO:0000313" key="16">
    <source>
        <dbReference type="Proteomes" id="UP000018208"/>
    </source>
</evidence>
<sequence length="1622" mass="181998">MFSKDLFNIFHSISETNFSLYTPEQAKEMSVAQISIQDSKDKDGNFILNGIYDPRLGVSRETCKICNKRYLDCQGHLGHIELQQIVYNPLTYGFAVKIFKTQCQSCHKLRITDKNLLIFTTKFACIRAGLISIAQDAQEMSEDQLNKAITMAEDVLLQNPIYQQTQMLEQLYQQTIKELFSSKGKCPHCKNISAKLIEQKCVKIFRVDLEEAAIDLNTDGKEKDTSYTFILPGQVLEEIEFCFQNHNKLMTFIFGQEFIPSSLFLKNLLVLPNKLRQIQFLNGREAANQISSNLAKIVQANNGIGVGNDKNQLFYQVVQLQLLVNSYIDSSYSETNQLQGIKQRLEKKTGLFRQNIQGKRVNFAARSVISPDINLSTTEIGIPDYFAKTLTFPEPVNQYNLEYLQSLVKNGKNYPGANMIEFSYGKRIDLTNLSNEQLEAQSKLLAQFEPQTTVFVHRHVMPGDPMIFNRQPSLHRLSMLVHRARILPGHSKTIRFHYANCNGYNADFDGDEMNVHMPQSYLQVADALQIALNDEHYISSTGGNPQRGLIQDSVVGGILLTKLDSFYDSNKFQQLCWVGCSHISREQSSITLKNKIELLQGKNKVTNANPFSAMTDTKFIGTYDGEKVLRSNGDNFGYLADDFNLLYCSQEKVSKDNYCQKILVLDNQAEIILPQPAIMFPGPIYTGKQVVSVLLSLLCKDQFINIKSGNTLPASTWGIHGKVECQTQVINNELVTGLIDKKHIAAAANGLTHSIQEIFGGLSAGMFLTAYGRLTAFILQQRGFTCSLEDMILTHTADQNRTNIYNSMTQIGLNSSKQFLNSDTNDIVALKAGLQYELQKDNKAGARYDSVMQGSAMDITSQLASACHPSKLTTTLPRNSLAFMILTGAKGSSVNLQMITSCLGQQSLEGRRVPMTVTGRTIPCYRPFDNIDFLPGGYVYDRFLTGIRPQSFFFHHQAGREGLIDTAVKTATSGYFQRCIVKSVEGLTVRYDGSVRDADGSIVQKLYGGDGLDPTKVSMLENFDFQQRNSQVYQQTQQIQSDSQWNSSSVSNLQKIKQLVDQVTLEQLLSSPLKFEKQLSKLQKYYCKIFGQELEGEILLLKIQQILQQLDTKPLNDILSPYSNFGVTSVGFKNKLEGYIDSNPSQLISTKHTQLTNNFEVSNKEAEKVAYTKYARALMAPGEAVGVLAGQSIGEPSTQLTLNTFHLAGHGAANVTLGIPRLREIVMAAAKTPKTPLITLQCKDKTAAEYIKTKFNTLYLSDIVTHISTSEKVRDQSRQYEVILSIDKESVQNTYYTTMEQFNESIKTVFLQQLVKSVNKIIEQQRQNEIKQGEIQVIKKVKVVEDGVASDQDGDDKSEKSAKDESSESEVSQEESSSNEKLIEVFDEITNNKQHITNQQDFILNGSQLTKFSKKNVTLNKLSIVDNKVTVSFSVGLSRQLLILSLIEELIYNVIIKKIPGINTCFIRLNNNQYFVDIEGNNISIINELSNQLHYFDQMKCNDIYKILNTFGVEAAREAIINEVHSVFDVYHISVDKRHLSIVADFMTQDGQYRSFNRGGMQQLPHILLKASFEVTGGVMAQASIFSKTDNMNTASAAITVGQEIPCGTGAFQLLQIFEETQ</sequence>
<keyword evidence="9 11" id="KW-0804">Transcription</keyword>